<dbReference type="Proteomes" id="UP000019375">
    <property type="component" value="Unassembled WGS sequence"/>
</dbReference>
<feature type="compositionally biased region" description="Basic residues" evidence="3">
    <location>
        <begin position="385"/>
        <end position="399"/>
    </location>
</feature>
<keyword evidence="1 2" id="KW-0238">DNA-binding</keyword>
<feature type="DNA-binding region" description="NDT80" evidence="2">
    <location>
        <begin position="28"/>
        <end position="342"/>
    </location>
</feature>
<sequence length="729" mass="82224">MNENYELAKEQIQYPFTEEGGVEEEDWEGTRPIIETHVNEDGTTSSYFDKRKLKIAPRSTLQFKVGPPFEFVGNYYHVTESGSERNLNFCILPRIDRGFDFIDNEWVGYKRNYFTLVSSFETPEWDLEEFLSTSFELHADRGQSCKIKYFAITINARSDDDQTEINLVQHTAKRDKGPQFTPAMAPLIPSSLPNHQIIREASNVRNTTKMKKYDSTFYFHRDEPVVAAFYPQESLIHSYPNDCIQKVARYERVQFASSINVKKPTQQNKHFRLHVVLGAVVPRKFVEHSTLSDSIQGMSVINESSTYTLGTSDKDMFVPLQEMKTPPLIIRGRSPSNYTTSQRIAVRTSSYNNLSRKEMSIGMTSPNPTLASQMSAASRSSLSPKKARPGRPSKRKSRVVKSDFQAVSPHTVESNANFNENPSIEYSEAAGRNTKRVETLEYIEQLFQNEGPLGLRSLNHCNTSPHMEYEPYRPPLLSRHRSVNPRDIELKPCYNSQEENMITVGPLQFFATLKSQCADASNKDDEVNDNNRDSKSLKSKKCKRGRQSNHCKKIDKVGKTSKCSSSRQTNSSNVINTGTININKRKLNGTGLASSTLELSLDETKGLVDSANEQNDFVNPESPASPLTSERMVINSVEESLNQELESISLSMLADTSSNYCHVSSSSLTEVDAIPRTFNRVIGARDSASYSTRGNGQFLSPDAPNAMSGLPSQVVNTRDLYEELSFYMH</sequence>
<feature type="compositionally biased region" description="Basic and acidic residues" evidence="3">
    <location>
        <begin position="521"/>
        <end position="536"/>
    </location>
</feature>
<dbReference type="EMBL" id="HG316465">
    <property type="protein sequence ID" value="CDF91493.1"/>
    <property type="molecule type" value="Genomic_DNA"/>
</dbReference>
<evidence type="ECO:0000259" key="4">
    <source>
        <dbReference type="PROSITE" id="PS51517"/>
    </source>
</evidence>
<gene>
    <name evidence="5" type="ORF">BN860_00188g</name>
</gene>
<dbReference type="AlphaFoldDB" id="A0A8J2TAQ9"/>
<dbReference type="GO" id="GO:0003677">
    <property type="term" value="F:DNA binding"/>
    <property type="evidence" value="ECO:0007669"/>
    <property type="project" value="UniProtKB-KW"/>
</dbReference>
<feature type="compositionally biased region" description="Basic residues" evidence="3">
    <location>
        <begin position="537"/>
        <end position="551"/>
    </location>
</feature>
<dbReference type="GO" id="GO:0003700">
    <property type="term" value="F:DNA-binding transcription factor activity"/>
    <property type="evidence" value="ECO:0007669"/>
    <property type="project" value="UniProtKB-UniRule"/>
</dbReference>
<feature type="compositionally biased region" description="Polar residues" evidence="3">
    <location>
        <begin position="561"/>
        <end position="576"/>
    </location>
</feature>
<dbReference type="InterPro" id="IPR037141">
    <property type="entry name" value="NDT80_DNA-bd_dom_sf"/>
</dbReference>
<evidence type="ECO:0000256" key="3">
    <source>
        <dbReference type="SAM" id="MobiDB-lite"/>
    </source>
</evidence>
<feature type="region of interest" description="Disordered" evidence="3">
    <location>
        <begin position="520"/>
        <end position="576"/>
    </location>
</feature>
<feature type="domain" description="NDT80" evidence="4">
    <location>
        <begin position="28"/>
        <end position="342"/>
    </location>
</feature>
<evidence type="ECO:0000313" key="5">
    <source>
        <dbReference type="EMBL" id="CDF91493.1"/>
    </source>
</evidence>
<dbReference type="SUPFAM" id="SSF49417">
    <property type="entry name" value="p53-like transcription factors"/>
    <property type="match status" value="1"/>
</dbReference>
<dbReference type="Pfam" id="PF05224">
    <property type="entry name" value="NDT80_PhoG"/>
    <property type="match status" value="1"/>
</dbReference>
<dbReference type="OrthoDB" id="2288358at2759"/>
<evidence type="ECO:0000256" key="1">
    <source>
        <dbReference type="ARBA" id="ARBA00023125"/>
    </source>
</evidence>
<dbReference type="GO" id="GO:0045944">
    <property type="term" value="P:positive regulation of transcription by RNA polymerase II"/>
    <property type="evidence" value="ECO:0007669"/>
    <property type="project" value="TreeGrafter"/>
</dbReference>
<reference evidence="6" key="1">
    <citation type="journal article" date="2013" name="Genome Announc.">
        <title>Genome sequence of the food spoilage yeast Zygosaccharomyces bailii CLIB 213(T).</title>
        <authorList>
            <person name="Galeote V."/>
            <person name="Bigey F."/>
            <person name="Devillers H."/>
            <person name="Neuveglise C."/>
            <person name="Dequin S."/>
        </authorList>
    </citation>
    <scope>NUCLEOTIDE SEQUENCE [LARGE SCALE GENOMIC DNA]</scope>
    <source>
        <strain evidence="6">CLIB 213 / ATCC 58445 / CBS 680 / CCRC 21525 / NBRC 1098 / NCYC 1416 / NRRL Y-2227</strain>
    </source>
</reference>
<proteinExistence type="predicted"/>
<evidence type="ECO:0000313" key="6">
    <source>
        <dbReference type="Proteomes" id="UP000019375"/>
    </source>
</evidence>
<dbReference type="PANTHER" id="PTHR35144">
    <property type="entry name" value="MEIOSIS-SPECIFIC TRANSCRIPTION FACTOR NDT80"/>
    <property type="match status" value="1"/>
</dbReference>
<dbReference type="InterPro" id="IPR052605">
    <property type="entry name" value="Fungal_trans_regulator"/>
</dbReference>
<organism evidence="5 6">
    <name type="scientific">Zygosaccharomyces bailii (strain CLIB 213 / ATCC 58445 / CBS 680 / BCRC 21525 / NBRC 1098 / NCYC 1416 / NRRL Y-2227)</name>
    <dbReference type="NCBI Taxonomy" id="1333698"/>
    <lineage>
        <taxon>Eukaryota</taxon>
        <taxon>Fungi</taxon>
        <taxon>Dikarya</taxon>
        <taxon>Ascomycota</taxon>
        <taxon>Saccharomycotina</taxon>
        <taxon>Saccharomycetes</taxon>
        <taxon>Saccharomycetales</taxon>
        <taxon>Saccharomycetaceae</taxon>
        <taxon>Zygosaccharomyces</taxon>
    </lineage>
</organism>
<evidence type="ECO:0000256" key="2">
    <source>
        <dbReference type="PROSITE-ProRule" id="PRU00850"/>
    </source>
</evidence>
<dbReference type="FunFam" id="2.60.40.1390:FF:000005">
    <property type="entry name" value="Meiosis-specific transcription factor NDT80"/>
    <property type="match status" value="1"/>
</dbReference>
<dbReference type="PROSITE" id="PS51517">
    <property type="entry name" value="NDT80"/>
    <property type="match status" value="1"/>
</dbReference>
<feature type="compositionally biased region" description="Low complexity" evidence="3">
    <location>
        <begin position="370"/>
        <end position="384"/>
    </location>
</feature>
<accession>A0A8J2TAQ9</accession>
<dbReference type="PANTHER" id="PTHR35144:SF2">
    <property type="entry name" value="MEIOSIS-SPECIFIC TRANSCRIPTION FACTOR NDT80"/>
    <property type="match status" value="1"/>
</dbReference>
<dbReference type="InterPro" id="IPR024061">
    <property type="entry name" value="NDT80_DNA-bd_dom"/>
</dbReference>
<dbReference type="InterPro" id="IPR008967">
    <property type="entry name" value="p53-like_TF_DNA-bd_sf"/>
</dbReference>
<dbReference type="GO" id="GO:0051321">
    <property type="term" value="P:meiotic cell cycle"/>
    <property type="evidence" value="ECO:0007669"/>
    <property type="project" value="TreeGrafter"/>
</dbReference>
<name>A0A8J2TAQ9_ZYGB2</name>
<dbReference type="Gene3D" id="2.60.40.1390">
    <property type="entry name" value="NDT80 DNA-binding domain"/>
    <property type="match status" value="1"/>
</dbReference>
<protein>
    <submittedName>
        <fullName evidence="5">ZYBA0S12-00188g1_1</fullName>
    </submittedName>
</protein>
<dbReference type="GO" id="GO:0000228">
    <property type="term" value="C:nuclear chromosome"/>
    <property type="evidence" value="ECO:0007669"/>
    <property type="project" value="TreeGrafter"/>
</dbReference>
<keyword evidence="6" id="KW-1185">Reference proteome</keyword>
<feature type="region of interest" description="Disordered" evidence="3">
    <location>
        <begin position="360"/>
        <end position="401"/>
    </location>
</feature>